<dbReference type="RefSeq" id="WP_048402777.1">
    <property type="nucleotide sequence ID" value="NZ_LDYD01000006.1"/>
</dbReference>
<accession>A0A376CLD9</accession>
<dbReference type="NCBIfam" id="TIGR02548">
    <property type="entry name" value="casB_cse2"/>
    <property type="match status" value="1"/>
</dbReference>
<protein>
    <submittedName>
        <fullName evidence="2">CRISPR-associated protein</fullName>
    </submittedName>
</protein>
<dbReference type="EMBL" id="UFXQ01000001">
    <property type="protein sequence ID" value="STC69301.1"/>
    <property type="molecule type" value="Genomic_DNA"/>
</dbReference>
<dbReference type="InterPro" id="IPR013382">
    <property type="entry name" value="CRISPR-assoc_prot_Cse2"/>
</dbReference>
<name>A0A376CLD9_9CORY</name>
<feature type="region of interest" description="Disordered" evidence="1">
    <location>
        <begin position="1"/>
        <end position="20"/>
    </location>
</feature>
<dbReference type="Pfam" id="PF09485">
    <property type="entry name" value="CRISPR_Cse2"/>
    <property type="match status" value="1"/>
</dbReference>
<evidence type="ECO:0000256" key="1">
    <source>
        <dbReference type="SAM" id="MobiDB-lite"/>
    </source>
</evidence>
<evidence type="ECO:0000313" key="2">
    <source>
        <dbReference type="EMBL" id="STC69301.1"/>
    </source>
</evidence>
<feature type="compositionally biased region" description="Polar residues" evidence="1">
    <location>
        <begin position="10"/>
        <end position="20"/>
    </location>
</feature>
<dbReference type="Proteomes" id="UP000254467">
    <property type="component" value="Unassembled WGS sequence"/>
</dbReference>
<reference evidence="2 3" key="1">
    <citation type="submission" date="2018-06" db="EMBL/GenBank/DDBJ databases">
        <authorList>
            <consortium name="Pathogen Informatics"/>
            <person name="Doyle S."/>
        </authorList>
    </citation>
    <scope>NUCLEOTIDE SEQUENCE [LARGE SCALE GENOMIC DNA]</scope>
    <source>
        <strain evidence="2 3">NCTC11862</strain>
    </source>
</reference>
<keyword evidence="3" id="KW-1185">Reference proteome</keyword>
<dbReference type="CDD" id="cd09731">
    <property type="entry name" value="Cse2_I-E"/>
    <property type="match status" value="1"/>
</dbReference>
<sequence length="216" mass="23406">MTDSKDETGTESSAAGPTLSTSVRATCQALQSDYLSAAGSTRSTSSRATLARLRKAGSGSLLTDPLLLQEVLMILMPELSERELGKGDKPSSSEYAAATAMTLFAIHMQSATQPAHNPMQSFAYACGILNSLELSNSIKPRVDAMLLATNEAARIVHIRSLVTLMRGNNINFDYGRFADDLRRLADAKKRSGVQLRWGRDFVYGTRSHFSNSNPQS</sequence>
<dbReference type="Gene3D" id="1.10.520.40">
    <property type="entry name" value="CRISPR-associated protein Cse2"/>
    <property type="match status" value="1"/>
</dbReference>
<evidence type="ECO:0000313" key="3">
    <source>
        <dbReference type="Proteomes" id="UP000254467"/>
    </source>
</evidence>
<dbReference type="AlphaFoldDB" id="A0A376CLD9"/>
<dbReference type="InterPro" id="IPR038287">
    <property type="entry name" value="Cse2_sf"/>
</dbReference>
<gene>
    <name evidence="2" type="primary">cas14</name>
    <name evidence="2" type="ORF">NCTC11862_01086</name>
</gene>
<dbReference type="OrthoDB" id="4808431at2"/>
<organism evidence="2 3">
    <name type="scientific">Corynebacterium pilosum</name>
    <dbReference type="NCBI Taxonomy" id="35756"/>
    <lineage>
        <taxon>Bacteria</taxon>
        <taxon>Bacillati</taxon>
        <taxon>Actinomycetota</taxon>
        <taxon>Actinomycetes</taxon>
        <taxon>Mycobacteriales</taxon>
        <taxon>Corynebacteriaceae</taxon>
        <taxon>Corynebacterium</taxon>
    </lineage>
</organism>
<dbReference type="STRING" id="35756.GCA_001044155_01205"/>
<proteinExistence type="predicted"/>